<keyword evidence="4" id="KW-1185">Reference proteome</keyword>
<dbReference type="Pfam" id="PF13271">
    <property type="entry name" value="DUF4062"/>
    <property type="match status" value="1"/>
</dbReference>
<name>A0A4Z0R592_9FIRM</name>
<organism evidence="3 4">
    <name type="scientific">Desulfosporosinus fructosivorans</name>
    <dbReference type="NCBI Taxonomy" id="2018669"/>
    <lineage>
        <taxon>Bacteria</taxon>
        <taxon>Bacillati</taxon>
        <taxon>Bacillota</taxon>
        <taxon>Clostridia</taxon>
        <taxon>Eubacteriales</taxon>
        <taxon>Desulfitobacteriaceae</taxon>
        <taxon>Desulfosporosinus</taxon>
    </lineage>
</organism>
<feature type="coiled-coil region" evidence="1">
    <location>
        <begin position="174"/>
        <end position="242"/>
    </location>
</feature>
<evidence type="ECO:0000313" key="3">
    <source>
        <dbReference type="EMBL" id="TGE37505.1"/>
    </source>
</evidence>
<protein>
    <submittedName>
        <fullName evidence="3">DUF4062 domain-containing protein</fullName>
    </submittedName>
</protein>
<dbReference type="RefSeq" id="WP_135547083.1">
    <property type="nucleotide sequence ID" value="NZ_SPQQ01000004.1"/>
</dbReference>
<evidence type="ECO:0000313" key="4">
    <source>
        <dbReference type="Proteomes" id="UP000298460"/>
    </source>
</evidence>
<evidence type="ECO:0000259" key="2">
    <source>
        <dbReference type="Pfam" id="PF13271"/>
    </source>
</evidence>
<reference evidence="3 4" key="1">
    <citation type="submission" date="2019-03" db="EMBL/GenBank/DDBJ databases">
        <title>Draft Genome Sequence of Desulfosporosinus fructosivorans Strain 63.6F, Isolated from Marine Sediment in the Baltic Sea.</title>
        <authorList>
            <person name="Hausmann B."/>
            <person name="Vandieken V."/>
            <person name="Pjevac P."/>
            <person name="Schreck K."/>
            <person name="Herbold C.W."/>
            <person name="Loy A."/>
        </authorList>
    </citation>
    <scope>NUCLEOTIDE SEQUENCE [LARGE SCALE GENOMIC DNA]</scope>
    <source>
        <strain evidence="3 4">63.6F</strain>
    </source>
</reference>
<dbReference type="EMBL" id="SPQQ01000004">
    <property type="protein sequence ID" value="TGE37505.1"/>
    <property type="molecule type" value="Genomic_DNA"/>
</dbReference>
<dbReference type="InterPro" id="IPR025139">
    <property type="entry name" value="DUF4062"/>
</dbReference>
<dbReference type="AlphaFoldDB" id="A0A4Z0R592"/>
<proteinExistence type="predicted"/>
<comment type="caution">
    <text evidence="3">The sequence shown here is derived from an EMBL/GenBank/DDBJ whole genome shotgun (WGS) entry which is preliminary data.</text>
</comment>
<gene>
    <name evidence="3" type="ORF">E4K67_12180</name>
</gene>
<dbReference type="OrthoDB" id="72299at2"/>
<keyword evidence="1" id="KW-0175">Coiled coil</keyword>
<accession>A0A4Z0R592</accession>
<sequence>MRKLQVFISSTFTDLIEERQAAVEAILAASHIPAGMELFSASSESQLEVIKRWIDESDIFLLILGGRYGTIEPISGKSYTQLEYEYAVSSGKPFFGVIITDSALDTKVQSSGKSALELQNPNLYGTFKELVKSKMCKFYNDTKDIKLAVYETLTDFRQRYTLTGWVSGKELHDSEKYINEIARLLDENNELRNRERELLNRIDHIKKESKSKANNSIDIMNLDDLSYRIERIVELLDAQEEDGELVWINGVNDMGEDIEFTASKPRGEFKGYYFYEKDESSIAYLGILFVDEDDSLNIVTILAEIRMMLKDYKDIGDDMVFRFIVASLSFTDELKSYCIRFFEQVLEKLNLDTEDFILEIWDQERLLDIERDLGLFLDLKSSN</sequence>
<feature type="domain" description="DUF4062" evidence="2">
    <location>
        <begin position="5"/>
        <end position="87"/>
    </location>
</feature>
<dbReference type="Proteomes" id="UP000298460">
    <property type="component" value="Unassembled WGS sequence"/>
</dbReference>
<evidence type="ECO:0000256" key="1">
    <source>
        <dbReference type="SAM" id="Coils"/>
    </source>
</evidence>